<sequence>MAKQRWQFKLSQACGLLIKTTISKWFRLKIQGHYELGADTVIVINRTSAIDALLLAFCFPERLTFILPVSLAKKGWFKVLRLFAEVWVNEAGGLGTVKSFCQAVQEGKHCVLFPPEHSTYLNDNTMVELAGLMLQKAQASVLPVRIDGTQYSIFSLVKDRHLMQWRPKVTLHIMAPRLLTTQDAPQSRKRVGRKLFLLLSEMSFTNWNQDKSLFAALLQGVKLAKKSRQFMGDSTGNSLSTRRFISSCFILGRQFKNQTQAGERVGLMMPTSIAALVSFFALQAYRRIPAMLNFSGGFYNLYAACQLAGIKTIYTSRQFIITAKLEGLLQELLAAGLQIRFLEESKAAIGLADKITGLIKGFFPLRTYVGLGDRVAVRETAVILFTSGSEGVPKGVALSHANILANCYQLISRVDFSAADVFFNALPIFHCFGLTVGCLLPLFTGNRCFFYPSPLHYKIIPSLVYDKQATIFLSTDTFLTGYARVAKPRDFGSVRYVFAGAEKVKPETIQNWKRIFGVSIYEGYGATEASPVIALNCSIASKIGSVGLPLPGIQYRVEAMEGIPEGGRLFIRGPNIMAGYLSTNCSGEINYLKDGWHDTGDIVSIDENSFVSIKGRVKRFAKLGGEMVSLTAVESIAAVLWPGQTHAALYQQCPKKGEQILLFSEAPLADKSTFIHYIHTQGHSELLIPHKVFPATKIPVLTTGKIDYVTLERGLTVVFSS</sequence>
<dbReference type="PANTHER" id="PTHR43201">
    <property type="entry name" value="ACYL-COA SYNTHETASE"/>
    <property type="match status" value="1"/>
</dbReference>
<dbReference type="Pfam" id="PF00501">
    <property type="entry name" value="AMP-binding"/>
    <property type="match status" value="1"/>
</dbReference>
<dbReference type="SUPFAM" id="SSF56801">
    <property type="entry name" value="Acetyl-CoA synthetase-like"/>
    <property type="match status" value="1"/>
</dbReference>
<dbReference type="InterPro" id="IPR020845">
    <property type="entry name" value="AMP-binding_CS"/>
</dbReference>
<dbReference type="RefSeq" id="WP_058446985.1">
    <property type="nucleotide sequence ID" value="NZ_CAAAHT010000016.1"/>
</dbReference>
<feature type="domain" description="Phospholipid/glycerol acyltransferase" evidence="1">
    <location>
        <begin position="40"/>
        <end position="149"/>
    </location>
</feature>
<dbReference type="EMBL" id="UASS01000008">
    <property type="protein sequence ID" value="SPX60294.1"/>
    <property type="molecule type" value="Genomic_DNA"/>
</dbReference>
<dbReference type="Proteomes" id="UP000054698">
    <property type="component" value="Unassembled WGS sequence"/>
</dbReference>
<keyword evidence="2" id="KW-0012">Acyltransferase</keyword>
<dbReference type="GO" id="GO:0006631">
    <property type="term" value="P:fatty acid metabolic process"/>
    <property type="evidence" value="ECO:0007669"/>
    <property type="project" value="TreeGrafter"/>
</dbReference>
<gene>
    <name evidence="3" type="primary">aas_2</name>
    <name evidence="2" type="ORF">Lfee_2308</name>
    <name evidence="3" type="ORF">NCTC12022_01011</name>
</gene>
<evidence type="ECO:0000313" key="5">
    <source>
        <dbReference type="Proteomes" id="UP000251942"/>
    </source>
</evidence>
<dbReference type="InterPro" id="IPR002123">
    <property type="entry name" value="Plipid/glycerol_acylTrfase"/>
</dbReference>
<dbReference type="EMBL" id="LNYB01000082">
    <property type="protein sequence ID" value="KTC95946.1"/>
    <property type="molecule type" value="Genomic_DNA"/>
</dbReference>
<dbReference type="InterPro" id="IPR000873">
    <property type="entry name" value="AMP-dep_synth/lig_dom"/>
</dbReference>
<dbReference type="InterPro" id="IPR042099">
    <property type="entry name" value="ANL_N_sf"/>
</dbReference>
<proteinExistence type="predicted"/>
<keyword evidence="4" id="KW-1185">Reference proteome</keyword>
<reference evidence="2 4" key="1">
    <citation type="submission" date="2015-11" db="EMBL/GenBank/DDBJ databases">
        <title>Genomic analysis of 38 Legionella species identifies large and diverse effector repertoires.</title>
        <authorList>
            <person name="Burstein D."/>
            <person name="Amaro F."/>
            <person name="Zusman T."/>
            <person name="Lifshitz Z."/>
            <person name="Cohen O."/>
            <person name="Gilbert J.A."/>
            <person name="Pupko T."/>
            <person name="Shuman H.A."/>
            <person name="Segal G."/>
        </authorList>
    </citation>
    <scope>NUCLEOTIDE SEQUENCE [LARGE SCALE GENOMIC DNA]</scope>
    <source>
        <strain evidence="2 4">WO-44C</strain>
    </source>
</reference>
<dbReference type="GO" id="GO:0031956">
    <property type="term" value="F:medium-chain fatty acid-CoA ligase activity"/>
    <property type="evidence" value="ECO:0007669"/>
    <property type="project" value="TreeGrafter"/>
</dbReference>
<evidence type="ECO:0000313" key="2">
    <source>
        <dbReference type="EMBL" id="KTC95946.1"/>
    </source>
</evidence>
<dbReference type="PROSITE" id="PS00455">
    <property type="entry name" value="AMP_BINDING"/>
    <property type="match status" value="1"/>
</dbReference>
<dbReference type="STRING" id="453.Lfee_2308"/>
<dbReference type="AlphaFoldDB" id="A0A0W0TK60"/>
<evidence type="ECO:0000259" key="1">
    <source>
        <dbReference type="SMART" id="SM00563"/>
    </source>
</evidence>
<dbReference type="OrthoDB" id="9803968at2"/>
<name>A0A0W0TK60_9GAMM</name>
<organism evidence="2 4">
    <name type="scientific">Legionella feeleii</name>
    <dbReference type="NCBI Taxonomy" id="453"/>
    <lineage>
        <taxon>Bacteria</taxon>
        <taxon>Pseudomonadati</taxon>
        <taxon>Pseudomonadota</taxon>
        <taxon>Gammaproteobacteria</taxon>
        <taxon>Legionellales</taxon>
        <taxon>Legionellaceae</taxon>
        <taxon>Legionella</taxon>
    </lineage>
</organism>
<accession>A0A0W0TK60</accession>
<reference evidence="3 5" key="2">
    <citation type="submission" date="2018-06" db="EMBL/GenBank/DDBJ databases">
        <authorList>
            <consortium name="Pathogen Informatics"/>
            <person name="Doyle S."/>
        </authorList>
    </citation>
    <scope>NUCLEOTIDE SEQUENCE [LARGE SCALE GENOMIC DNA]</scope>
    <source>
        <strain evidence="3 5">NCTC12022</strain>
    </source>
</reference>
<dbReference type="Proteomes" id="UP000251942">
    <property type="component" value="Unassembled WGS sequence"/>
</dbReference>
<evidence type="ECO:0000313" key="4">
    <source>
        <dbReference type="Proteomes" id="UP000054698"/>
    </source>
</evidence>
<dbReference type="PATRIC" id="fig|453.4.peg.2527"/>
<dbReference type="PANTHER" id="PTHR43201:SF32">
    <property type="entry name" value="2-SUCCINYLBENZOATE--COA LIGASE, CHLOROPLASTIC_PEROXISOMAL"/>
    <property type="match status" value="1"/>
</dbReference>
<evidence type="ECO:0000313" key="3">
    <source>
        <dbReference type="EMBL" id="SPX60294.1"/>
    </source>
</evidence>
<keyword evidence="2" id="KW-0808">Transferase</keyword>
<dbReference type="GO" id="GO:0016746">
    <property type="term" value="F:acyltransferase activity"/>
    <property type="evidence" value="ECO:0007669"/>
    <property type="project" value="UniProtKB-KW"/>
</dbReference>
<dbReference type="CDD" id="cd07989">
    <property type="entry name" value="LPLAT_AGPAT-like"/>
    <property type="match status" value="1"/>
</dbReference>
<dbReference type="Gene3D" id="3.40.50.12780">
    <property type="entry name" value="N-terminal domain of ligase-like"/>
    <property type="match status" value="1"/>
</dbReference>
<protein>
    <submittedName>
        <fullName evidence="2">2-acylglycerophosphoethanolamine acyltransferase</fullName>
    </submittedName>
</protein>
<dbReference type="SMART" id="SM00563">
    <property type="entry name" value="PlsC"/>
    <property type="match status" value="1"/>
</dbReference>